<proteinExistence type="predicted"/>
<evidence type="ECO:0000256" key="1">
    <source>
        <dbReference type="SAM" id="MobiDB-lite"/>
    </source>
</evidence>
<reference evidence="2 3" key="1">
    <citation type="submission" date="2017-08" db="EMBL/GenBank/DDBJ databases">
        <title>Genomic and metabolic characterisation of spoilage-associated Pseudomonas species.</title>
        <authorList>
            <person name="Stanborough T."/>
            <person name="Fegan N."/>
            <person name="Powell S.M."/>
            <person name="Singh T."/>
            <person name="Tamplin M.L."/>
            <person name="Chandry P.S."/>
        </authorList>
    </citation>
    <scope>NUCLEOTIDE SEQUENCE [LARGE SCALE GENOMIC DNA]</scope>
    <source>
        <strain evidence="2 3">F1820</strain>
    </source>
</reference>
<evidence type="ECO:0008006" key="4">
    <source>
        <dbReference type="Google" id="ProtNLM"/>
    </source>
</evidence>
<dbReference type="EMBL" id="NQKL01000021">
    <property type="protein sequence ID" value="OZY39908.1"/>
    <property type="molecule type" value="Genomic_DNA"/>
</dbReference>
<organism evidence="2 3">
    <name type="scientific">Pseudomonas fragi</name>
    <dbReference type="NCBI Taxonomy" id="296"/>
    <lineage>
        <taxon>Bacteria</taxon>
        <taxon>Pseudomonadati</taxon>
        <taxon>Pseudomonadota</taxon>
        <taxon>Gammaproteobacteria</taxon>
        <taxon>Pseudomonadales</taxon>
        <taxon>Pseudomonadaceae</taxon>
        <taxon>Pseudomonas</taxon>
    </lineage>
</organism>
<accession>A0A266LPA1</accession>
<sequence length="104" mass="11029">MQSGKVTKALSPHRTAFAALRFPRSGSTPWARRHGPSMAHRGSPGIHAGRPTPQNLLSASREGWQIKSTAPRGGRPAGLFGSCVLHHLDRSLRSSAATTGSLPQ</sequence>
<comment type="caution">
    <text evidence="2">The sequence shown here is derived from an EMBL/GenBank/DDBJ whole genome shotgun (WGS) entry which is preliminary data.</text>
</comment>
<evidence type="ECO:0000313" key="3">
    <source>
        <dbReference type="Proteomes" id="UP000216113"/>
    </source>
</evidence>
<dbReference type="AlphaFoldDB" id="A0A266LPA1"/>
<feature type="region of interest" description="Disordered" evidence="1">
    <location>
        <begin position="17"/>
        <end position="56"/>
    </location>
</feature>
<gene>
    <name evidence="2" type="ORF">CJF43_20670</name>
</gene>
<protein>
    <recommendedName>
        <fullName evidence="4">Nucleoid-structuring protein H-NS</fullName>
    </recommendedName>
</protein>
<name>A0A266LPA1_PSEFR</name>
<evidence type="ECO:0000313" key="2">
    <source>
        <dbReference type="EMBL" id="OZY39908.1"/>
    </source>
</evidence>
<dbReference type="Proteomes" id="UP000216113">
    <property type="component" value="Unassembled WGS sequence"/>
</dbReference>